<dbReference type="OrthoDB" id="7867799at2"/>
<dbReference type="AlphaFoldDB" id="A0A238J8X7"/>
<dbReference type="EMBL" id="FXXP01000001">
    <property type="protein sequence ID" value="SMX26316.1"/>
    <property type="molecule type" value="Genomic_DNA"/>
</dbReference>
<evidence type="ECO:0008006" key="3">
    <source>
        <dbReference type="Google" id="ProtNLM"/>
    </source>
</evidence>
<keyword evidence="2" id="KW-1185">Reference proteome</keyword>
<gene>
    <name evidence="1" type="ORF">TRP8649_00390</name>
</gene>
<evidence type="ECO:0000313" key="1">
    <source>
        <dbReference type="EMBL" id="SMX26316.1"/>
    </source>
</evidence>
<protein>
    <recommendedName>
        <fullName evidence="3">DUF1127 domain-containing protein</fullName>
    </recommendedName>
</protein>
<accession>A0A238J8X7</accession>
<sequence>MAHVTAHAPSVSSPFANFFKGLFDALTRIAESNARVKQVEFLQKLSDEELAKRGLKRDDIVQYVFRDIVHL</sequence>
<evidence type="ECO:0000313" key="2">
    <source>
        <dbReference type="Proteomes" id="UP000225972"/>
    </source>
</evidence>
<dbReference type="Proteomes" id="UP000225972">
    <property type="component" value="Unassembled WGS sequence"/>
</dbReference>
<name>A0A238J8X7_9RHOB</name>
<reference evidence="2" key="1">
    <citation type="submission" date="2017-05" db="EMBL/GenBank/DDBJ databases">
        <authorList>
            <person name="Rodrigo-Torres L."/>
            <person name="Arahal R. D."/>
            <person name="Lucena T."/>
        </authorList>
    </citation>
    <scope>NUCLEOTIDE SEQUENCE [LARGE SCALE GENOMIC DNA]</scope>
    <source>
        <strain evidence="2">CECT 8649</strain>
    </source>
</reference>
<proteinExistence type="predicted"/>
<organism evidence="1 2">
    <name type="scientific">Pelagimonas phthalicica</name>
    <dbReference type="NCBI Taxonomy" id="1037362"/>
    <lineage>
        <taxon>Bacteria</taxon>
        <taxon>Pseudomonadati</taxon>
        <taxon>Pseudomonadota</taxon>
        <taxon>Alphaproteobacteria</taxon>
        <taxon>Rhodobacterales</taxon>
        <taxon>Roseobacteraceae</taxon>
        <taxon>Pelagimonas</taxon>
    </lineage>
</organism>
<dbReference type="RefSeq" id="WP_099242077.1">
    <property type="nucleotide sequence ID" value="NZ_FXXP01000001.1"/>
</dbReference>